<dbReference type="GO" id="GO:0005886">
    <property type="term" value="C:plasma membrane"/>
    <property type="evidence" value="ECO:0007669"/>
    <property type="project" value="InterPro"/>
</dbReference>
<feature type="transmembrane region" description="Helical" evidence="7">
    <location>
        <begin position="303"/>
        <end position="322"/>
    </location>
</feature>
<evidence type="ECO:0000256" key="1">
    <source>
        <dbReference type="ARBA" id="ARBA00007150"/>
    </source>
</evidence>
<evidence type="ECO:0000256" key="5">
    <source>
        <dbReference type="ARBA" id="ARBA00022989"/>
    </source>
</evidence>
<feature type="transmembrane region" description="Helical" evidence="7">
    <location>
        <begin position="73"/>
        <end position="95"/>
    </location>
</feature>
<evidence type="ECO:0000256" key="6">
    <source>
        <dbReference type="ARBA" id="ARBA00023136"/>
    </source>
</evidence>
<keyword evidence="5 7" id="KW-1133">Transmembrane helix</keyword>
<dbReference type="PANTHER" id="PTHR30589">
    <property type="entry name" value="PROLIPOPROTEIN DIACYLGLYCERYL TRANSFERASE"/>
    <property type="match status" value="1"/>
</dbReference>
<keyword evidence="4 7" id="KW-0812">Transmembrane</keyword>
<dbReference type="GO" id="GO:0042158">
    <property type="term" value="P:lipoprotein biosynthetic process"/>
    <property type="evidence" value="ECO:0007669"/>
    <property type="project" value="InterPro"/>
</dbReference>
<feature type="transmembrane region" description="Helical" evidence="7">
    <location>
        <begin position="115"/>
        <end position="141"/>
    </location>
</feature>
<evidence type="ECO:0000256" key="3">
    <source>
        <dbReference type="ARBA" id="ARBA00022679"/>
    </source>
</evidence>
<gene>
    <name evidence="8" type="ORF">SAMN02745121_01655</name>
</gene>
<proteinExistence type="inferred from homology"/>
<name>A0A1I1VFH6_9BACT</name>
<keyword evidence="8" id="KW-0449">Lipoprotein</keyword>
<dbReference type="GO" id="GO:0008961">
    <property type="term" value="F:phosphatidylglycerol-prolipoprotein diacylglyceryl transferase activity"/>
    <property type="evidence" value="ECO:0007669"/>
    <property type="project" value="InterPro"/>
</dbReference>
<dbReference type="STRING" id="54.SAMN02745121_01655"/>
<evidence type="ECO:0000313" key="8">
    <source>
        <dbReference type="EMBL" id="SFD79843.1"/>
    </source>
</evidence>
<dbReference type="EMBL" id="FOMX01000004">
    <property type="protein sequence ID" value="SFD79843.1"/>
    <property type="molecule type" value="Genomic_DNA"/>
</dbReference>
<dbReference type="InterPro" id="IPR001640">
    <property type="entry name" value="Lgt"/>
</dbReference>
<keyword evidence="2" id="KW-1003">Cell membrane</keyword>
<keyword evidence="6 7" id="KW-0472">Membrane</keyword>
<protein>
    <submittedName>
        <fullName evidence="8">Prolipoprotein diacylglyceryl transferase</fullName>
    </submittedName>
</protein>
<dbReference type="Pfam" id="PF01790">
    <property type="entry name" value="LGT"/>
    <property type="match status" value="1"/>
</dbReference>
<dbReference type="OrthoDB" id="871140at2"/>
<reference evidence="9" key="1">
    <citation type="submission" date="2016-10" db="EMBL/GenBank/DDBJ databases">
        <authorList>
            <person name="Varghese N."/>
            <person name="Submissions S."/>
        </authorList>
    </citation>
    <scope>NUCLEOTIDE SEQUENCE [LARGE SCALE GENOMIC DNA]</scope>
    <source>
        <strain evidence="9">ATCC 25963</strain>
    </source>
</reference>
<evidence type="ECO:0000256" key="7">
    <source>
        <dbReference type="SAM" id="Phobius"/>
    </source>
</evidence>
<dbReference type="AlphaFoldDB" id="A0A1I1VFH6"/>
<evidence type="ECO:0000313" key="9">
    <source>
        <dbReference type="Proteomes" id="UP000199400"/>
    </source>
</evidence>
<keyword evidence="9" id="KW-1185">Reference proteome</keyword>
<dbReference type="RefSeq" id="WP_096330420.1">
    <property type="nucleotide sequence ID" value="NZ_FOMX01000004.1"/>
</dbReference>
<sequence>MSGTTRHASIELEAPRTGLLAFLRDFHNKTILFRAGDWIFVTYGMIAGLAFLVGVSTATWYMGMVGADTAQTAGFYLFFAIPSILMVSRLTSILLEWRELFRKPLQTLLKPGYMLHGGIFGGMMAFAGYSLFTNISLLALLDAAGFCMPLGEAICRLGCYVYGCCWGRPTDSRFGVAYTSPHSKVLRFRPDLQGVKIHPAQLYALTAHLVQFTIFYALLPFKVFDGMFAALYLISHPVIRFALERFRQDDRGKVGRWTHTNIYSLMMIAFGLLVLVFGLASDASNLPINLQLRYVHVIANPASILYFVFIFLAACAAFGVHYKSVGSWLSKPSGGVKVDINEMGLGANDRDR</sequence>
<organism evidence="8 9">
    <name type="scientific">Nannocystis exedens</name>
    <dbReference type="NCBI Taxonomy" id="54"/>
    <lineage>
        <taxon>Bacteria</taxon>
        <taxon>Pseudomonadati</taxon>
        <taxon>Myxococcota</taxon>
        <taxon>Polyangia</taxon>
        <taxon>Nannocystales</taxon>
        <taxon>Nannocystaceae</taxon>
        <taxon>Nannocystis</taxon>
    </lineage>
</organism>
<evidence type="ECO:0000256" key="4">
    <source>
        <dbReference type="ARBA" id="ARBA00022692"/>
    </source>
</evidence>
<feature type="transmembrane region" description="Helical" evidence="7">
    <location>
        <begin position="263"/>
        <end position="283"/>
    </location>
</feature>
<comment type="similarity">
    <text evidence="1">Belongs to the Lgt family.</text>
</comment>
<dbReference type="Proteomes" id="UP000199400">
    <property type="component" value="Unassembled WGS sequence"/>
</dbReference>
<keyword evidence="3 8" id="KW-0808">Transferase</keyword>
<dbReference type="PANTHER" id="PTHR30589:SF0">
    <property type="entry name" value="PHOSPHATIDYLGLYCEROL--PROLIPOPROTEIN DIACYLGLYCERYL TRANSFERASE"/>
    <property type="match status" value="1"/>
</dbReference>
<feature type="transmembrane region" description="Helical" evidence="7">
    <location>
        <begin position="38"/>
        <end position="61"/>
    </location>
</feature>
<accession>A0A1I1VFH6</accession>
<evidence type="ECO:0000256" key="2">
    <source>
        <dbReference type="ARBA" id="ARBA00022475"/>
    </source>
</evidence>